<evidence type="ECO:0000256" key="2">
    <source>
        <dbReference type="ARBA" id="ARBA00022670"/>
    </source>
</evidence>
<dbReference type="Proteomes" id="UP001228113">
    <property type="component" value="Chromosome"/>
</dbReference>
<dbReference type="InterPro" id="IPR007484">
    <property type="entry name" value="Peptidase_M28"/>
</dbReference>
<dbReference type="GO" id="GO:0008235">
    <property type="term" value="F:metalloexopeptidase activity"/>
    <property type="evidence" value="ECO:0007669"/>
    <property type="project" value="InterPro"/>
</dbReference>
<evidence type="ECO:0000313" key="9">
    <source>
        <dbReference type="Proteomes" id="UP001228113"/>
    </source>
</evidence>
<dbReference type="GO" id="GO:0046872">
    <property type="term" value="F:metal ion binding"/>
    <property type="evidence" value="ECO:0007669"/>
    <property type="project" value="UniProtKB-KW"/>
</dbReference>
<sequence>MEIPMRHCLPAMLLFAAALSAGTPQVQEAPLRAHLSLLADDLFEGRGSGQRGADLTVRYLETQLQALGLQPVGGSYRQAVHLAGTRVTRADLRVAGAGQPLPLASGQDAAWCTGLPEARQAFDAPLLFVGYGITAPDERWDDYKGAEVRGKVLVALVNDPQPTAEEPDRFGGAALTYYGRWIYKFEEAKRHGALGVLLVHTTPSASYGWSVVVNSFATWRFQLAAEPGLALQSWITEDAARRLCAAGGQDLDALRRAAERRDFRPVPLAARLQGTLEAEVKVQDQFNVAGVIPGTDPVLKDEVVIYSAHWDHFGRSGKPDGRGDDIYNGAVDNASGCAGLLAMAQAAAAAPRKRSQMFLFTAAEEQGLWGSQAYVKDPLWPLARTAADLNLDSLNWVGATRDIGVAGADRTTLLESAAQVAQAMGLTLAPAGVDTAGGYFRSDHFPFAKAGVPAFSIGGGRTYVKDPEASRAKAATMGARYHQVTDEYDPAWDLSGMVQQCQYTLNLGAAVADAPAKPAWKPGRRL</sequence>
<keyword evidence="6" id="KW-0862">Zinc</keyword>
<keyword evidence="1" id="KW-0031">Aminopeptidase</keyword>
<feature type="domain" description="Peptidase M28" evidence="7">
    <location>
        <begin position="287"/>
        <end position="498"/>
    </location>
</feature>
<dbReference type="InterPro" id="IPR046450">
    <property type="entry name" value="PA_dom_sf"/>
</dbReference>
<dbReference type="AlphaFoldDB" id="A0AA48GW57"/>
<dbReference type="SUPFAM" id="SSF52025">
    <property type="entry name" value="PA domain"/>
    <property type="match status" value="1"/>
</dbReference>
<evidence type="ECO:0000256" key="4">
    <source>
        <dbReference type="ARBA" id="ARBA00022729"/>
    </source>
</evidence>
<evidence type="ECO:0000256" key="5">
    <source>
        <dbReference type="ARBA" id="ARBA00022801"/>
    </source>
</evidence>
<dbReference type="InterPro" id="IPR045175">
    <property type="entry name" value="M28_fam"/>
</dbReference>
<dbReference type="KEGG" id="msea:METESE_04680"/>
<dbReference type="PANTHER" id="PTHR12147">
    <property type="entry name" value="METALLOPEPTIDASE M28 FAMILY MEMBER"/>
    <property type="match status" value="1"/>
</dbReference>
<dbReference type="PANTHER" id="PTHR12147:SF56">
    <property type="entry name" value="AMINOPEPTIDASE YDR415C-RELATED"/>
    <property type="match status" value="1"/>
</dbReference>
<dbReference type="RefSeq" id="WP_394365908.1">
    <property type="nucleotide sequence ID" value="NZ_AP027081.1"/>
</dbReference>
<evidence type="ECO:0000256" key="1">
    <source>
        <dbReference type="ARBA" id="ARBA00022438"/>
    </source>
</evidence>
<proteinExistence type="predicted"/>
<accession>A0AA48GW57</accession>
<dbReference type="Pfam" id="PF04389">
    <property type="entry name" value="Peptidase_M28"/>
    <property type="match status" value="1"/>
</dbReference>
<dbReference type="EMBL" id="AP027081">
    <property type="protein sequence ID" value="BDU75510.1"/>
    <property type="molecule type" value="Genomic_DNA"/>
</dbReference>
<evidence type="ECO:0000256" key="3">
    <source>
        <dbReference type="ARBA" id="ARBA00022723"/>
    </source>
</evidence>
<name>A0AA48GW57_9BACT</name>
<keyword evidence="4" id="KW-0732">Signal</keyword>
<evidence type="ECO:0000259" key="7">
    <source>
        <dbReference type="Pfam" id="PF04389"/>
    </source>
</evidence>
<dbReference type="SUPFAM" id="SSF53187">
    <property type="entry name" value="Zn-dependent exopeptidases"/>
    <property type="match status" value="1"/>
</dbReference>
<keyword evidence="9" id="KW-1185">Reference proteome</keyword>
<keyword evidence="2" id="KW-0645">Protease</keyword>
<protein>
    <submittedName>
        <fullName evidence="8">M28-family zinc peptidase</fullName>
    </submittedName>
</protein>
<dbReference type="GO" id="GO:0006508">
    <property type="term" value="P:proteolysis"/>
    <property type="evidence" value="ECO:0007669"/>
    <property type="project" value="UniProtKB-KW"/>
</dbReference>
<evidence type="ECO:0000256" key="6">
    <source>
        <dbReference type="ARBA" id="ARBA00022833"/>
    </source>
</evidence>
<keyword evidence="5" id="KW-0378">Hydrolase</keyword>
<dbReference type="GO" id="GO:0004177">
    <property type="term" value="F:aminopeptidase activity"/>
    <property type="evidence" value="ECO:0007669"/>
    <property type="project" value="UniProtKB-KW"/>
</dbReference>
<gene>
    <name evidence="8" type="ORF">METESE_04680</name>
</gene>
<keyword evidence="3" id="KW-0479">Metal-binding</keyword>
<organism evidence="8 9">
    <name type="scientific">Mesoterricola sediminis</name>
    <dbReference type="NCBI Taxonomy" id="2927980"/>
    <lineage>
        <taxon>Bacteria</taxon>
        <taxon>Pseudomonadati</taxon>
        <taxon>Acidobacteriota</taxon>
        <taxon>Holophagae</taxon>
        <taxon>Holophagales</taxon>
        <taxon>Holophagaceae</taxon>
        <taxon>Mesoterricola</taxon>
    </lineage>
</organism>
<dbReference type="Gene3D" id="3.40.630.10">
    <property type="entry name" value="Zn peptidases"/>
    <property type="match status" value="1"/>
</dbReference>
<reference evidence="8" key="1">
    <citation type="journal article" date="2023" name="Int. J. Syst. Evol. Microbiol.">
        <title>Mesoterricola silvestris gen. nov., sp. nov., Mesoterricola sediminis sp. nov., Geothrix oryzae sp. nov., Geothrix edaphica sp. nov., Geothrix rubra sp. nov., and Geothrix limicola sp. nov., six novel members of Acidobacteriota isolated from soils.</title>
        <authorList>
            <person name="Itoh H."/>
            <person name="Sugisawa Y."/>
            <person name="Mise K."/>
            <person name="Xu Z."/>
            <person name="Kuniyasu M."/>
            <person name="Ushijima N."/>
            <person name="Kawano K."/>
            <person name="Kobayashi E."/>
            <person name="Shiratori Y."/>
            <person name="Masuda Y."/>
            <person name="Senoo K."/>
        </authorList>
    </citation>
    <scope>NUCLEOTIDE SEQUENCE</scope>
    <source>
        <strain evidence="8">W786</strain>
    </source>
</reference>
<evidence type="ECO:0000313" key="8">
    <source>
        <dbReference type="EMBL" id="BDU75510.1"/>
    </source>
</evidence>